<reference evidence="1" key="1">
    <citation type="submission" date="2018-05" db="EMBL/GenBank/DDBJ databases">
        <authorList>
            <person name="Lanie J.A."/>
            <person name="Ng W.-L."/>
            <person name="Kazmierczak K.M."/>
            <person name="Andrzejewski T.M."/>
            <person name="Davidsen T.M."/>
            <person name="Wayne K.J."/>
            <person name="Tettelin H."/>
            <person name="Glass J.I."/>
            <person name="Rusch D."/>
            <person name="Podicherti R."/>
            <person name="Tsui H.-C.T."/>
            <person name="Winkler M.E."/>
        </authorList>
    </citation>
    <scope>NUCLEOTIDE SEQUENCE</scope>
</reference>
<evidence type="ECO:0000313" key="1">
    <source>
        <dbReference type="EMBL" id="SVC80848.1"/>
    </source>
</evidence>
<dbReference type="AlphaFoldDB" id="A0A382Q7C1"/>
<sequence>MEGEGILTKYSPIKRKITITIVNNIK</sequence>
<protein>
    <submittedName>
        <fullName evidence="1">Uncharacterized protein</fullName>
    </submittedName>
</protein>
<accession>A0A382Q7C1</accession>
<organism evidence="1">
    <name type="scientific">marine metagenome</name>
    <dbReference type="NCBI Taxonomy" id="408172"/>
    <lineage>
        <taxon>unclassified sequences</taxon>
        <taxon>metagenomes</taxon>
        <taxon>ecological metagenomes</taxon>
    </lineage>
</organism>
<proteinExistence type="predicted"/>
<dbReference type="EMBL" id="UINC01112131">
    <property type="protein sequence ID" value="SVC80848.1"/>
    <property type="molecule type" value="Genomic_DNA"/>
</dbReference>
<gene>
    <name evidence="1" type="ORF">METZ01_LOCUS333702</name>
</gene>
<name>A0A382Q7C1_9ZZZZ</name>